<sequence>MKASIFIISAFIVGTCQADCIAPAVSVAPCLDPTLCAQQGGSCDATADNCCVTLTTTTATTVAATGTGTTAAVTAVTGGNGALGPCFDNACPTGYDCNTSVNLCFPTGCIGACIDNECPTGYTCNTGTNLCCSSTSVTSSTTCRDLIGPKGYSDCPARASLCNSTVYYTLMTQQCPRTCNRCSSTTGSSTVSPTCVDLTRANGTSDCPQLAYLCNNTAYQTLMTQQCPRTCGRCSSG</sequence>
<evidence type="ECO:0000313" key="1">
    <source>
        <dbReference type="Proteomes" id="UP000887580"/>
    </source>
</evidence>
<name>A0AC35GS31_9BILA</name>
<dbReference type="WBParaSite" id="PS1159_v2.g8124.t1">
    <property type="protein sequence ID" value="PS1159_v2.g8124.t1"/>
    <property type="gene ID" value="PS1159_v2.g8124"/>
</dbReference>
<dbReference type="Proteomes" id="UP000887580">
    <property type="component" value="Unplaced"/>
</dbReference>
<proteinExistence type="predicted"/>
<reference evidence="2" key="1">
    <citation type="submission" date="2022-11" db="UniProtKB">
        <authorList>
            <consortium name="WormBaseParasite"/>
        </authorList>
    </citation>
    <scope>IDENTIFICATION</scope>
</reference>
<organism evidence="1 2">
    <name type="scientific">Panagrolaimus sp. PS1159</name>
    <dbReference type="NCBI Taxonomy" id="55785"/>
    <lineage>
        <taxon>Eukaryota</taxon>
        <taxon>Metazoa</taxon>
        <taxon>Ecdysozoa</taxon>
        <taxon>Nematoda</taxon>
        <taxon>Chromadorea</taxon>
        <taxon>Rhabditida</taxon>
        <taxon>Tylenchina</taxon>
        <taxon>Panagrolaimomorpha</taxon>
        <taxon>Panagrolaimoidea</taxon>
        <taxon>Panagrolaimidae</taxon>
        <taxon>Panagrolaimus</taxon>
    </lineage>
</organism>
<protein>
    <submittedName>
        <fullName evidence="2">ShKT domain-containing protein</fullName>
    </submittedName>
</protein>
<accession>A0AC35GS31</accession>
<evidence type="ECO:0000313" key="2">
    <source>
        <dbReference type="WBParaSite" id="PS1159_v2.g8124.t1"/>
    </source>
</evidence>